<feature type="chain" id="PRO_5001573366" evidence="5">
    <location>
        <begin position="28"/>
        <end position="1001"/>
    </location>
</feature>
<evidence type="ECO:0000313" key="8">
    <source>
        <dbReference type="EMBL" id="KCZ93813.1"/>
    </source>
</evidence>
<organism evidence="8 9">
    <name type="scientific">Hyphomonas johnsonii MHS-2</name>
    <dbReference type="NCBI Taxonomy" id="1280950"/>
    <lineage>
        <taxon>Bacteria</taxon>
        <taxon>Pseudomonadati</taxon>
        <taxon>Pseudomonadota</taxon>
        <taxon>Alphaproteobacteria</taxon>
        <taxon>Hyphomonadales</taxon>
        <taxon>Hyphomonadaceae</taxon>
        <taxon>Hyphomonas</taxon>
    </lineage>
</organism>
<dbReference type="InterPro" id="IPR036942">
    <property type="entry name" value="Beta-barrel_TonB_sf"/>
</dbReference>
<keyword evidence="5" id="KW-0732">Signal</keyword>
<name>A0A059FTM1_9PROT</name>
<dbReference type="eggNOG" id="COG1629">
    <property type="taxonomic scope" value="Bacteria"/>
</dbReference>
<dbReference type="RefSeq" id="WP_035612457.1">
    <property type="nucleotide sequence ID" value="NZ_ARYK01000001.1"/>
</dbReference>
<feature type="domain" description="TonB-dependent receptor plug" evidence="7">
    <location>
        <begin position="72"/>
        <end position="189"/>
    </location>
</feature>
<evidence type="ECO:0000256" key="4">
    <source>
        <dbReference type="RuleBase" id="RU003357"/>
    </source>
</evidence>
<dbReference type="Proteomes" id="UP000025171">
    <property type="component" value="Unassembled WGS sequence"/>
</dbReference>
<evidence type="ECO:0000256" key="3">
    <source>
        <dbReference type="ARBA" id="ARBA00023237"/>
    </source>
</evidence>
<dbReference type="PATRIC" id="fig|1280950.3.peg.106"/>
<protein>
    <submittedName>
        <fullName evidence="8">TonB-dependent receptor</fullName>
    </submittedName>
</protein>
<dbReference type="Pfam" id="PF07715">
    <property type="entry name" value="Plug"/>
    <property type="match status" value="1"/>
</dbReference>
<feature type="domain" description="TonB-dependent receptor-like beta-barrel" evidence="6">
    <location>
        <begin position="401"/>
        <end position="960"/>
    </location>
</feature>
<dbReference type="PANTHER" id="PTHR47234:SF2">
    <property type="entry name" value="TONB-DEPENDENT RECEPTOR"/>
    <property type="match status" value="1"/>
</dbReference>
<dbReference type="eggNOG" id="COG4771">
    <property type="taxonomic scope" value="Bacteria"/>
</dbReference>
<evidence type="ECO:0000256" key="2">
    <source>
        <dbReference type="ARBA" id="ARBA00023136"/>
    </source>
</evidence>
<keyword evidence="4" id="KW-0798">TonB box</keyword>
<evidence type="ECO:0000256" key="5">
    <source>
        <dbReference type="SAM" id="SignalP"/>
    </source>
</evidence>
<dbReference type="STRING" id="1280950.HJO_00515"/>
<dbReference type="PANTHER" id="PTHR47234">
    <property type="match status" value="1"/>
</dbReference>
<evidence type="ECO:0000259" key="6">
    <source>
        <dbReference type="Pfam" id="PF00593"/>
    </source>
</evidence>
<dbReference type="OrthoDB" id="7051241at2"/>
<dbReference type="InterPro" id="IPR012910">
    <property type="entry name" value="Plug_dom"/>
</dbReference>
<keyword evidence="3" id="KW-0998">Cell outer membrane</keyword>
<keyword evidence="2 4" id="KW-0472">Membrane</keyword>
<feature type="signal peptide" evidence="5">
    <location>
        <begin position="1"/>
        <end position="27"/>
    </location>
</feature>
<dbReference type="Pfam" id="PF00593">
    <property type="entry name" value="TonB_dep_Rec_b-barrel"/>
    <property type="match status" value="1"/>
</dbReference>
<keyword evidence="8" id="KW-0675">Receptor</keyword>
<sequence length="1001" mass="107232">MIRRPIRRSVLSGVAISALVLSGAANAQEADPASTEDDTVISTVAEVPTEAESRQDKIVVTGSLLARDNFASASPIQVITAEVATLEGLVDTAALLQGSSLASGSTQLNNTFQNFVTNGGIGAQTIDLRGCGDTRTLVLVDGKRPGPAGTRGSIAALDLNVLPQSIISRIEVLKDGASTIYGSDAVCGVVNIITRDTVDSLELNAQMTRPFDSGGEQYSVSGAYGFQLGDYADFTISAEYRMSEQLDTSERDYLDCPRDYVRDVNGGGLIDRLNLSADGRRPTDNCNNLYYNTAIDSFTGQRLVPSPDGITGATATGVSIPGYRPRVGTGYLPTGEAYFEDYLNGDFLNNRDFIPRNENISLFATADVDLGGMAWDTELLYSRRETNVEGWRQFFPVVGSATNAAGNSPNYGYISDPTYSNSVDGLVQIVAPFPTTDDIELDYYYASTSLSGGFSPGVMDSWSWKVDGSYSRGEGSYGGSEILLSKSGDWNYDGVADIDGDGNPDTIAPPSIDFLSPGILSGANVSDLVAAIGGYQTGNTIYEQTTFTGVLAGELMELPAGALGVGFGAEYREFSIDDQPGVLTQGGDIWGSSTAGPTKGTNSVSEVFAEINVPLLKGAPLAEDVEFSGSVRAFDYDIGGSGSIYKVGLNWQINPVLRARSSYGTSYRAPALFELFLEDQTGFQSQTSIDPCVNWADSTSPNVRANCSAAGVPDNYTGTGSSALVITSGGGELLEPETGDTFTAGIIWTPTFADLNIAVDYYEIEIEDQITSLSAAQIVGGCYATTVYPNDFCDLFERNPGTATIGAYNLDNIQAPTLNVDSQSQNGIDLEVRYTNEFNFGTLIVDGSVNWAFERYINVFGSDFVSGIADNDFNGTIGYPSVVGDASIRLDRGDWTYTWFTDFIGRQDDNRYYSADYNDPQAYFALTGLYKVYTEAQWTHGLSVRWSGDTWTLTGGVRNIFDEHPPQVSDIVQLSAGNTPLSATGYDVRGRRAFVNVSKKF</sequence>
<proteinExistence type="inferred from homology"/>
<comment type="similarity">
    <text evidence="4">Belongs to the TonB-dependent receptor family.</text>
</comment>
<comment type="subcellular location">
    <subcellularLocation>
        <location evidence="1 4">Cell outer membrane</location>
    </subcellularLocation>
</comment>
<accession>A0A059FTM1</accession>
<dbReference type="Gene3D" id="2.170.130.10">
    <property type="entry name" value="TonB-dependent receptor, plug domain"/>
    <property type="match status" value="1"/>
</dbReference>
<evidence type="ECO:0000256" key="1">
    <source>
        <dbReference type="ARBA" id="ARBA00004442"/>
    </source>
</evidence>
<dbReference type="InterPro" id="IPR037066">
    <property type="entry name" value="Plug_dom_sf"/>
</dbReference>
<evidence type="ECO:0000313" key="9">
    <source>
        <dbReference type="Proteomes" id="UP000025171"/>
    </source>
</evidence>
<dbReference type="GO" id="GO:0009279">
    <property type="term" value="C:cell outer membrane"/>
    <property type="evidence" value="ECO:0007669"/>
    <property type="project" value="UniProtKB-SubCell"/>
</dbReference>
<evidence type="ECO:0000259" key="7">
    <source>
        <dbReference type="Pfam" id="PF07715"/>
    </source>
</evidence>
<comment type="caution">
    <text evidence="8">The sequence shown here is derived from an EMBL/GenBank/DDBJ whole genome shotgun (WGS) entry which is preliminary data.</text>
</comment>
<dbReference type="Gene3D" id="2.40.170.20">
    <property type="entry name" value="TonB-dependent receptor, beta-barrel domain"/>
    <property type="match status" value="1"/>
</dbReference>
<reference evidence="8 9" key="1">
    <citation type="journal article" date="2014" name="Antonie Van Leeuwenhoek">
        <title>Hyphomonas beringensis sp. nov. and Hyphomonas chukchiensis sp. nov., isolated from surface seawater of the Bering Sea and Chukchi Sea.</title>
        <authorList>
            <person name="Li C."/>
            <person name="Lai Q."/>
            <person name="Li G."/>
            <person name="Dong C."/>
            <person name="Wang J."/>
            <person name="Liao Y."/>
            <person name="Shao Z."/>
        </authorList>
    </citation>
    <scope>NUCLEOTIDE SEQUENCE [LARGE SCALE GENOMIC DNA]</scope>
    <source>
        <strain evidence="8 9">MHS-2</strain>
    </source>
</reference>
<dbReference type="EMBL" id="ARYK01000001">
    <property type="protein sequence ID" value="KCZ93813.1"/>
    <property type="molecule type" value="Genomic_DNA"/>
</dbReference>
<keyword evidence="9" id="KW-1185">Reference proteome</keyword>
<gene>
    <name evidence="8" type="ORF">HJO_00515</name>
</gene>
<dbReference type="AlphaFoldDB" id="A0A059FTM1"/>
<dbReference type="InterPro" id="IPR000531">
    <property type="entry name" value="Beta-barrel_TonB"/>
</dbReference>
<dbReference type="SUPFAM" id="SSF56935">
    <property type="entry name" value="Porins"/>
    <property type="match status" value="1"/>
</dbReference>